<dbReference type="Proteomes" id="UP000712673">
    <property type="component" value="Unassembled WGS sequence"/>
</dbReference>
<gene>
    <name evidence="1" type="ORF">FJZ47_10320</name>
</gene>
<name>A0A937W2F7_UNCTE</name>
<dbReference type="AlphaFoldDB" id="A0A937W2F7"/>
<accession>A0A937W2F7</accession>
<reference evidence="1" key="1">
    <citation type="submission" date="2019-03" db="EMBL/GenBank/DDBJ databases">
        <title>Lake Tanganyika Metagenome-Assembled Genomes (MAGs).</title>
        <authorList>
            <person name="Tran P."/>
        </authorList>
    </citation>
    <scope>NUCLEOTIDE SEQUENCE</scope>
    <source>
        <strain evidence="1">K_DeepCast_65m_m2_066</strain>
    </source>
</reference>
<dbReference type="EMBL" id="VGLS01000272">
    <property type="protein sequence ID" value="MBM3224184.1"/>
    <property type="molecule type" value="Genomic_DNA"/>
</dbReference>
<evidence type="ECO:0000313" key="2">
    <source>
        <dbReference type="Proteomes" id="UP000712673"/>
    </source>
</evidence>
<proteinExistence type="predicted"/>
<protein>
    <submittedName>
        <fullName evidence="1">Uncharacterized protein</fullName>
    </submittedName>
</protein>
<evidence type="ECO:0000313" key="1">
    <source>
        <dbReference type="EMBL" id="MBM3224184.1"/>
    </source>
</evidence>
<sequence>MEFVLRRSLETEQARLPGLHPENKQKMTDKPTAERILKAFADISLTIIQNAAGEDILRRLTPLSGVQEDILQRLGLGATFYGQLEIQAMST</sequence>
<comment type="caution">
    <text evidence="1">The sequence shown here is derived from an EMBL/GenBank/DDBJ whole genome shotgun (WGS) entry which is preliminary data.</text>
</comment>
<organism evidence="1 2">
    <name type="scientific">Tectimicrobiota bacterium</name>
    <dbReference type="NCBI Taxonomy" id="2528274"/>
    <lineage>
        <taxon>Bacteria</taxon>
        <taxon>Pseudomonadati</taxon>
        <taxon>Nitrospinota/Tectimicrobiota group</taxon>
        <taxon>Candidatus Tectimicrobiota</taxon>
    </lineage>
</organism>